<evidence type="ECO:0000256" key="13">
    <source>
        <dbReference type="ARBA" id="ARBA00023224"/>
    </source>
</evidence>
<evidence type="ECO:0000256" key="15">
    <source>
        <dbReference type="RuleBase" id="RU004951"/>
    </source>
</evidence>
<reference evidence="17 18" key="1">
    <citation type="submission" date="2024-05" db="EMBL/GenBank/DDBJ databases">
        <authorList>
            <person name="Wallberg A."/>
        </authorList>
    </citation>
    <scope>NUCLEOTIDE SEQUENCE [LARGE SCALE GENOMIC DNA]</scope>
</reference>
<evidence type="ECO:0000256" key="11">
    <source>
        <dbReference type="ARBA" id="ARBA00023157"/>
    </source>
</evidence>
<dbReference type="InterPro" id="IPR001760">
    <property type="entry name" value="Opsin"/>
</dbReference>
<keyword evidence="5 15" id="KW-0812">Transmembrane</keyword>
<dbReference type="GO" id="GO:0009881">
    <property type="term" value="F:photoreceptor activity"/>
    <property type="evidence" value="ECO:0007669"/>
    <property type="project" value="UniProtKB-KW"/>
</dbReference>
<evidence type="ECO:0000256" key="9">
    <source>
        <dbReference type="ARBA" id="ARBA00023040"/>
    </source>
</evidence>
<evidence type="ECO:0000313" key="18">
    <source>
        <dbReference type="Proteomes" id="UP001497623"/>
    </source>
</evidence>
<keyword evidence="18" id="KW-1185">Reference proteome</keyword>
<keyword evidence="7 15" id="KW-1133">Transmembrane helix</keyword>
<evidence type="ECO:0000256" key="8">
    <source>
        <dbReference type="ARBA" id="ARBA00022991"/>
    </source>
</evidence>
<keyword evidence="14" id="KW-0844">Vision</keyword>
<keyword evidence="2 15" id="KW-0600">Photoreceptor protein</keyword>
<dbReference type="Gene3D" id="1.20.1070.10">
    <property type="entry name" value="Rhodopsin 7-helix transmembrane proteins"/>
    <property type="match status" value="1"/>
</dbReference>
<evidence type="ECO:0000256" key="1">
    <source>
        <dbReference type="ARBA" id="ARBA00004141"/>
    </source>
</evidence>
<dbReference type="PRINTS" id="PR00577">
    <property type="entry name" value="OPSINRH3RH4"/>
</dbReference>
<feature type="domain" description="G-protein coupled receptors family 1 profile" evidence="16">
    <location>
        <begin position="127"/>
        <end position="391"/>
    </location>
</feature>
<evidence type="ECO:0000256" key="5">
    <source>
        <dbReference type="ARBA" id="ARBA00022692"/>
    </source>
</evidence>
<dbReference type="SUPFAM" id="SSF81321">
    <property type="entry name" value="Family A G protein-coupled receptor-like"/>
    <property type="match status" value="1"/>
</dbReference>
<keyword evidence="10 15" id="KW-0472">Membrane</keyword>
<evidence type="ECO:0000256" key="4">
    <source>
        <dbReference type="ARBA" id="ARBA00022606"/>
    </source>
</evidence>
<dbReference type="GO" id="GO:0004930">
    <property type="term" value="F:G protein-coupled receptor activity"/>
    <property type="evidence" value="ECO:0007669"/>
    <property type="project" value="UniProtKB-KW"/>
</dbReference>
<comment type="caution">
    <text evidence="15">Lacks conserved residue(s) required for the propagation of feature annotation.</text>
</comment>
<sequence length="431" mass="47206">MLSVLVACIGGVHCCCECVNTLCLEWLLTKKLLLATCLLTPKRLINAHTIMANFTEGPMASALFGGSSSSQQATFGYPAGVTLVDLAPDHLKPHIDKHWLNFPPVNPMWHYVLGLIYIFLLFFSVTGNGLVVYLFNKHAPIRTPSNFLVVNLALSDLIMLTTNCPFFVYNCFAGGQWSFSIGYCHVYAALGAVTGVCSIWTLACISADRYNIICNGFNGPKLTKGKATMMAAFCWGIAIGCAAPPFFGWGGYSLEGILTSCSFDYLSQDIGTITYNLFMFIFDYCCPLMVIIGSYAMIIKAIAAHESAMRAQAAKMNVKSLRTQEANDQRAEIRIAKTAMFNIALWIGCWTPYAAITLQGSLGDFTGLKPLTTTLPALLAKSASCYNPFVYAIGHPKFRQAMTVHVPWFCVHEAEPKSDNQSTSTHEEEKA</sequence>
<dbReference type="InterPro" id="IPR000276">
    <property type="entry name" value="GPCR_Rhodpsn"/>
</dbReference>
<evidence type="ECO:0000259" key="16">
    <source>
        <dbReference type="PROSITE" id="PS50262"/>
    </source>
</evidence>
<comment type="caution">
    <text evidence="17">The sequence shown here is derived from an EMBL/GenBank/DDBJ whole genome shotgun (WGS) entry which is preliminary data.</text>
</comment>
<accession>A0AAV2R749</accession>
<dbReference type="CDD" id="cd15079">
    <property type="entry name" value="7tmA_photoreceptors_insect"/>
    <property type="match status" value="1"/>
</dbReference>
<protein>
    <recommendedName>
        <fullName evidence="16">G-protein coupled receptors family 1 profile domain-containing protein</fullName>
    </recommendedName>
</protein>
<dbReference type="GO" id="GO:0007602">
    <property type="term" value="P:phototransduction"/>
    <property type="evidence" value="ECO:0007669"/>
    <property type="project" value="UniProtKB-KW"/>
</dbReference>
<evidence type="ECO:0000256" key="14">
    <source>
        <dbReference type="ARBA" id="ARBA00023305"/>
    </source>
</evidence>
<evidence type="ECO:0000313" key="17">
    <source>
        <dbReference type="EMBL" id="CAL4118143.1"/>
    </source>
</evidence>
<comment type="similarity">
    <text evidence="15">Belongs to the G-protein coupled receptor 1 family. Opsin subfamily.</text>
</comment>
<evidence type="ECO:0000256" key="6">
    <source>
        <dbReference type="ARBA" id="ARBA00022925"/>
    </source>
</evidence>
<feature type="transmembrane region" description="Helical" evidence="15">
    <location>
        <begin position="227"/>
        <end position="247"/>
    </location>
</feature>
<evidence type="ECO:0000256" key="2">
    <source>
        <dbReference type="ARBA" id="ARBA00022543"/>
    </source>
</evidence>
<keyword evidence="9 15" id="KW-0297">G-protein coupled receptor</keyword>
<dbReference type="PROSITE" id="PS50262">
    <property type="entry name" value="G_PROTEIN_RECEP_F1_2"/>
    <property type="match status" value="1"/>
</dbReference>
<dbReference type="PANTHER" id="PTHR24240">
    <property type="entry name" value="OPSIN"/>
    <property type="match status" value="1"/>
</dbReference>
<keyword evidence="11" id="KW-1015">Disulfide bond</keyword>
<keyword evidence="8 15" id="KW-0157">Chromophore</keyword>
<dbReference type="PROSITE" id="PS00238">
    <property type="entry name" value="OPSIN"/>
    <property type="match status" value="1"/>
</dbReference>
<dbReference type="FunFam" id="1.20.1070.10:FF:000044">
    <property type="entry name" value="Opsin, ultraviolet-sensitive"/>
    <property type="match status" value="1"/>
</dbReference>
<dbReference type="InterPro" id="IPR050125">
    <property type="entry name" value="GPCR_opsins"/>
</dbReference>
<gene>
    <name evidence="17" type="ORF">MNOR_LOCUS21372</name>
</gene>
<keyword evidence="12 15" id="KW-0675">Receptor</keyword>
<dbReference type="EMBL" id="CAXKWB010017162">
    <property type="protein sequence ID" value="CAL4118143.1"/>
    <property type="molecule type" value="Genomic_DNA"/>
</dbReference>
<dbReference type="PRINTS" id="PR00238">
    <property type="entry name" value="OPSIN"/>
</dbReference>
<evidence type="ECO:0000256" key="10">
    <source>
        <dbReference type="ARBA" id="ARBA00023136"/>
    </source>
</evidence>
<dbReference type="GO" id="GO:0007601">
    <property type="term" value="P:visual perception"/>
    <property type="evidence" value="ECO:0007669"/>
    <property type="project" value="UniProtKB-KW"/>
</dbReference>
<keyword evidence="6 15" id="KW-0681">Retinal protein</keyword>
<feature type="transmembrane region" description="Helical" evidence="15">
    <location>
        <begin position="147"/>
        <end position="168"/>
    </location>
</feature>
<dbReference type="Pfam" id="PF00001">
    <property type="entry name" value="7tm_1"/>
    <property type="match status" value="1"/>
</dbReference>
<evidence type="ECO:0000256" key="7">
    <source>
        <dbReference type="ARBA" id="ARBA00022989"/>
    </source>
</evidence>
<keyword evidence="4 15" id="KW-0716">Sensory transduction</keyword>
<dbReference type="InterPro" id="IPR017452">
    <property type="entry name" value="GPCR_Rhodpsn_7TM"/>
</dbReference>
<keyword evidence="13 15" id="KW-0807">Transducer</keyword>
<feature type="transmembrane region" description="Helical" evidence="15">
    <location>
        <begin position="277"/>
        <end position="299"/>
    </location>
</feature>
<feature type="transmembrane region" description="Helical" evidence="15">
    <location>
        <begin position="180"/>
        <end position="206"/>
    </location>
</feature>
<dbReference type="PRINTS" id="PR00237">
    <property type="entry name" value="GPCRRHODOPSN"/>
</dbReference>
<dbReference type="Proteomes" id="UP001497623">
    <property type="component" value="Unassembled WGS sequence"/>
</dbReference>
<keyword evidence="3" id="KW-0597">Phosphoprotein</keyword>
<evidence type="ECO:0000256" key="3">
    <source>
        <dbReference type="ARBA" id="ARBA00022553"/>
    </source>
</evidence>
<dbReference type="PROSITE" id="PS00237">
    <property type="entry name" value="G_PROTEIN_RECEP_F1_1"/>
    <property type="match status" value="1"/>
</dbReference>
<dbReference type="InterPro" id="IPR027430">
    <property type="entry name" value="Retinal_BS"/>
</dbReference>
<dbReference type="AlphaFoldDB" id="A0AAV2R749"/>
<feature type="non-terminal residue" evidence="17">
    <location>
        <position position="431"/>
    </location>
</feature>
<proteinExistence type="inferred from homology"/>
<comment type="subcellular location">
    <subcellularLocation>
        <location evidence="1 15">Membrane</location>
        <topology evidence="1 15">Multi-pass membrane protein</topology>
    </subcellularLocation>
</comment>
<evidence type="ECO:0000256" key="12">
    <source>
        <dbReference type="ARBA" id="ARBA00023170"/>
    </source>
</evidence>
<organism evidence="17 18">
    <name type="scientific">Meganyctiphanes norvegica</name>
    <name type="common">Northern krill</name>
    <name type="synonym">Thysanopoda norvegica</name>
    <dbReference type="NCBI Taxonomy" id="48144"/>
    <lineage>
        <taxon>Eukaryota</taxon>
        <taxon>Metazoa</taxon>
        <taxon>Ecdysozoa</taxon>
        <taxon>Arthropoda</taxon>
        <taxon>Crustacea</taxon>
        <taxon>Multicrustacea</taxon>
        <taxon>Malacostraca</taxon>
        <taxon>Eumalacostraca</taxon>
        <taxon>Eucarida</taxon>
        <taxon>Euphausiacea</taxon>
        <taxon>Euphausiidae</taxon>
        <taxon>Meganyctiphanes</taxon>
    </lineage>
</organism>
<feature type="transmembrane region" description="Helical" evidence="15">
    <location>
        <begin position="108"/>
        <end position="135"/>
    </location>
</feature>
<name>A0AAV2R749_MEGNR</name>
<dbReference type="GO" id="GO:0016020">
    <property type="term" value="C:membrane"/>
    <property type="evidence" value="ECO:0007669"/>
    <property type="project" value="UniProtKB-SubCell"/>
</dbReference>